<keyword evidence="4" id="KW-0677">Repeat</keyword>
<keyword evidence="3" id="KW-0812">Transmembrane</keyword>
<dbReference type="FunFam" id="4.10.400.10:FF:000067">
    <property type="entry name" value="Serine peptidase inhibitor, Kunitz type 1"/>
    <property type="match status" value="1"/>
</dbReference>
<evidence type="ECO:0008006" key="17">
    <source>
        <dbReference type="Google" id="ProtNLM"/>
    </source>
</evidence>
<feature type="domain" description="BPTI/Kunitz inhibitor" evidence="12">
    <location>
        <begin position="165"/>
        <end position="222"/>
    </location>
</feature>
<evidence type="ECO:0000256" key="5">
    <source>
        <dbReference type="ARBA" id="ARBA00022989"/>
    </source>
</evidence>
<dbReference type="InterPro" id="IPR036249">
    <property type="entry name" value="Thioredoxin-like_sf"/>
</dbReference>
<evidence type="ECO:0000256" key="4">
    <source>
        <dbReference type="ARBA" id="ARBA00022737"/>
    </source>
</evidence>
<dbReference type="GO" id="GO:0012505">
    <property type="term" value="C:endomembrane system"/>
    <property type="evidence" value="ECO:0007669"/>
    <property type="project" value="UniProtKB-SubCell"/>
</dbReference>
<feature type="disulfide bond" evidence="9">
    <location>
        <begin position="934"/>
        <end position="952"/>
    </location>
</feature>
<keyword evidence="5" id="KW-1133">Transmembrane helix</keyword>
<dbReference type="PRINTS" id="PR00261">
    <property type="entry name" value="LDLRECEPTOR"/>
</dbReference>
<dbReference type="PROSITE" id="PS51352">
    <property type="entry name" value="THIOREDOXIN_2"/>
    <property type="match status" value="1"/>
</dbReference>
<feature type="disulfide bond" evidence="9">
    <location>
        <begin position="946"/>
        <end position="961"/>
    </location>
</feature>
<dbReference type="SMART" id="SM00131">
    <property type="entry name" value="KU"/>
    <property type="match status" value="1"/>
</dbReference>
<dbReference type="InterPro" id="IPR036058">
    <property type="entry name" value="Kazal_dom_sf"/>
</dbReference>
<evidence type="ECO:0000256" key="6">
    <source>
        <dbReference type="ARBA" id="ARBA00023136"/>
    </source>
</evidence>
<dbReference type="InterPro" id="IPR050685">
    <property type="entry name" value="LDLR"/>
</dbReference>
<feature type="region of interest" description="Disordered" evidence="10">
    <location>
        <begin position="1104"/>
        <end position="1138"/>
    </location>
</feature>
<feature type="disulfide bond" evidence="9">
    <location>
        <begin position="722"/>
        <end position="737"/>
    </location>
</feature>
<dbReference type="CDD" id="cd00112">
    <property type="entry name" value="LDLa"/>
    <property type="match status" value="12"/>
</dbReference>
<gene>
    <name evidence="15" type="ORF">TCAL_08745</name>
</gene>
<name>A0A553P8Q2_TIGCA</name>
<keyword evidence="8" id="KW-0325">Glycoprotein</keyword>
<evidence type="ECO:0000256" key="8">
    <source>
        <dbReference type="ARBA" id="ARBA00023180"/>
    </source>
</evidence>
<dbReference type="PANTHER" id="PTHR24270">
    <property type="entry name" value="LOW-DENSITY LIPOPROTEIN RECEPTOR-RELATED"/>
    <property type="match status" value="1"/>
</dbReference>
<dbReference type="PROSITE" id="PS50068">
    <property type="entry name" value="LDLRA_2"/>
    <property type="match status" value="12"/>
</dbReference>
<comment type="caution">
    <text evidence="15">The sequence shown here is derived from an EMBL/GenBank/DDBJ whole genome shotgun (WGS) entry which is preliminary data.</text>
</comment>
<feature type="disulfide bond" evidence="9">
    <location>
        <begin position="556"/>
        <end position="571"/>
    </location>
</feature>
<evidence type="ECO:0000256" key="1">
    <source>
        <dbReference type="ARBA" id="ARBA00004167"/>
    </source>
</evidence>
<dbReference type="InterPro" id="IPR036880">
    <property type="entry name" value="Kunitz_BPTI_sf"/>
</dbReference>
<dbReference type="PANTHER" id="PTHR24270:SF60">
    <property type="entry name" value="CUB AND LDLA DOMAIN, ISOFORM A-RELATED"/>
    <property type="match status" value="1"/>
</dbReference>
<dbReference type="OrthoDB" id="10047962at2759"/>
<evidence type="ECO:0000256" key="3">
    <source>
        <dbReference type="ARBA" id="ARBA00022692"/>
    </source>
</evidence>
<dbReference type="InterPro" id="IPR036055">
    <property type="entry name" value="LDL_receptor-like_sf"/>
</dbReference>
<dbReference type="Gene3D" id="3.40.30.10">
    <property type="entry name" value="Glutaredoxin"/>
    <property type="match status" value="1"/>
</dbReference>
<dbReference type="PROSITE" id="PS51465">
    <property type="entry name" value="KAZAL_2"/>
    <property type="match status" value="1"/>
</dbReference>
<dbReference type="STRING" id="6832.A0A553P8Q2"/>
<feature type="disulfide bond" evidence="9">
    <location>
        <begin position="257"/>
        <end position="272"/>
    </location>
</feature>
<protein>
    <recommendedName>
        <fullName evidence="17">Thioredoxin domain-containing protein</fullName>
    </recommendedName>
</protein>
<dbReference type="Gene3D" id="4.10.410.10">
    <property type="entry name" value="Pancreatic trypsin inhibitor Kunitz domain"/>
    <property type="match status" value="1"/>
</dbReference>
<evidence type="ECO:0000256" key="2">
    <source>
        <dbReference type="ARBA" id="ARBA00004308"/>
    </source>
</evidence>
<dbReference type="SUPFAM" id="SSF57424">
    <property type="entry name" value="LDL receptor-like module"/>
    <property type="match status" value="13"/>
</dbReference>
<feature type="signal peptide" evidence="11">
    <location>
        <begin position="1"/>
        <end position="20"/>
    </location>
</feature>
<feature type="disulfide bond" evidence="9">
    <location>
        <begin position="576"/>
        <end position="588"/>
    </location>
</feature>
<feature type="compositionally biased region" description="Acidic residues" evidence="10">
    <location>
        <begin position="1124"/>
        <end position="1138"/>
    </location>
</feature>
<feature type="disulfide bond" evidence="9">
    <location>
        <begin position="501"/>
        <end position="519"/>
    </location>
</feature>
<dbReference type="Gene3D" id="3.30.60.30">
    <property type="match status" value="1"/>
</dbReference>
<feature type="disulfide bond" evidence="9">
    <location>
        <begin position="583"/>
        <end position="601"/>
    </location>
</feature>
<dbReference type="Pfam" id="PF07648">
    <property type="entry name" value="Kazal_2"/>
    <property type="match status" value="1"/>
</dbReference>
<feature type="chain" id="PRO_5021963412" description="Thioredoxin domain-containing protein" evidence="11">
    <location>
        <begin position="21"/>
        <end position="1138"/>
    </location>
</feature>
<keyword evidence="11" id="KW-0732">Signal</keyword>
<feature type="disulfide bond" evidence="9">
    <location>
        <begin position="901"/>
        <end position="916"/>
    </location>
</feature>
<dbReference type="OMA" id="YPSSNMD"/>
<feature type="disulfide bond" evidence="9">
    <location>
        <begin position="762"/>
        <end position="777"/>
    </location>
</feature>
<sequence>MRERLKQILVVCGCLSLTWAKPEPQMIINPGVPPNQQYFVCQMSNGVTISVNQVCNGYPDCPYNEDESICYQNGNNGGFPDYGSNFVEPPNNMALIPEGLVKLPDHLQQKQYSYGFPGSNGMSYPSTNMDYPSSNMDYPSSNMDYPMMTMDYPSTNMGYPSMSMCNSPPPQTACSLPWTRPAERYYFNPQSSSCQSFQSYSSCGGPFTPNQFNSVDECMSSCLSNSYQPMPDYMQPNTDQGSFACQNGPMISLSQVCNGIPDCPFGEDESNCATNQMMYQPTVNMNGNDNINNINLAVQPVNPSSVIVLMASNFDSAIAAHPRILVKFYSSQCHTCQEFLPKYKDAADTAKRMNLGVTFAQVDCDAEPFLKERFNVNSYPKILLYDSAFPMGMPRQFYKSYGLTSNQLLTWLQKQIMSTQGPSLTIMPCQMGQFQCGNGRCLEEHLVCDGFRQCPDGSDEQMCAPKPIEPPAKIPEPQKPDVVVPQANQGQDQQQACDFQCRDGTCQPMAHRCDGKKDCLDGIDEDNCIPVEKPPCQRTEFTCHGNGKCLDYLKRCDGQQDCEDGSDEYLCNEIQCAKTEFICEDRTCINYALRCDGNIDCPDQSDEYQCPRRCDTNTQFTCNNGQCIDKKLRCDGVPNCRDSTDEISCESNIVSGLCDDETQWECANHRRCIDKRRLCDGYFDCGDNSDEDQDMCQKMECQEEWQYQCLDRQRCIDKRRRCDGYQDCLDGSDEGQCTEVTCDYWQFKCNVSALCIDSRRRCDGTNDCGSNEDEEFCDSVTPNPYMPEYLPTPTRAPAPAPLPTTLMPIVTVPVPNERDCPQFCSTLMEPVCGTNGQTYNNECLLKMANCTSDQRIHIYSSEPCPVAPAAPPPTSPPNSFERCKDGWNCRNLDCINTNQICDGIADCDEGEDEKFCPSPPDEVPEYAVDLYFPCYDGSQFRVSQRCDGMPDCPDGEDETNCENQFESSPQVKPPPMCDPLDEFTCKDGTCRPKDIRCDGMVDCEDESDEFDCPMDATTLEPTESGTTTDPFAEEDESVNWFGEDPDFIVEEEETTTAITPTDTSLLGSNDLQYNDTATVTTSVPDTIPAVPSETTVLYETATTMEPIKEEEEAATTTEGPFSELDFDLDDEDEWFSRR</sequence>
<evidence type="ECO:0000256" key="10">
    <source>
        <dbReference type="SAM" id="MobiDB-lite"/>
    </source>
</evidence>
<evidence type="ECO:0000259" key="12">
    <source>
        <dbReference type="PROSITE" id="PS50279"/>
    </source>
</evidence>
<dbReference type="Gene3D" id="4.10.400.10">
    <property type="entry name" value="Low-density Lipoprotein Receptor"/>
    <property type="match status" value="13"/>
</dbReference>
<dbReference type="PROSITE" id="PS50279">
    <property type="entry name" value="BPTI_KUNITZ_2"/>
    <property type="match status" value="1"/>
</dbReference>
<feature type="disulfide bond" evidence="9">
    <location>
        <begin position="429"/>
        <end position="441"/>
    </location>
</feature>
<dbReference type="Pfam" id="PF00085">
    <property type="entry name" value="Thioredoxin"/>
    <property type="match status" value="1"/>
</dbReference>
<evidence type="ECO:0000313" key="16">
    <source>
        <dbReference type="Proteomes" id="UP000318571"/>
    </source>
</evidence>
<evidence type="ECO:0000256" key="7">
    <source>
        <dbReference type="ARBA" id="ARBA00023157"/>
    </source>
</evidence>
<dbReference type="SUPFAM" id="SSF52833">
    <property type="entry name" value="Thioredoxin-like"/>
    <property type="match status" value="1"/>
</dbReference>
<proteinExistence type="predicted"/>
<dbReference type="InterPro" id="IPR013766">
    <property type="entry name" value="Thioredoxin_domain"/>
</dbReference>
<evidence type="ECO:0000256" key="9">
    <source>
        <dbReference type="PROSITE-ProRule" id="PRU00124"/>
    </source>
</evidence>
<dbReference type="EMBL" id="VCGU01000007">
    <property type="protein sequence ID" value="TRY74058.1"/>
    <property type="molecule type" value="Genomic_DNA"/>
</dbReference>
<feature type="compositionally biased region" description="Low complexity" evidence="10">
    <location>
        <begin position="1114"/>
        <end position="1123"/>
    </location>
</feature>
<dbReference type="GO" id="GO:0004867">
    <property type="term" value="F:serine-type endopeptidase inhibitor activity"/>
    <property type="evidence" value="ECO:0007669"/>
    <property type="project" value="InterPro"/>
</dbReference>
<dbReference type="GO" id="GO:0016192">
    <property type="term" value="P:vesicle-mediated transport"/>
    <property type="evidence" value="ECO:0007669"/>
    <property type="project" value="UniProtKB-ARBA"/>
</dbReference>
<dbReference type="InterPro" id="IPR002172">
    <property type="entry name" value="LDrepeatLR_classA_rpt"/>
</dbReference>
<evidence type="ECO:0000313" key="15">
    <source>
        <dbReference type="EMBL" id="TRY74058.1"/>
    </source>
</evidence>
<dbReference type="InterPro" id="IPR002223">
    <property type="entry name" value="Kunitz_BPTI"/>
</dbReference>
<keyword evidence="7 9" id="KW-1015">Disulfide bond</keyword>
<evidence type="ECO:0000259" key="13">
    <source>
        <dbReference type="PROSITE" id="PS51352"/>
    </source>
</evidence>
<feature type="domain" description="Kazal-like" evidence="14">
    <location>
        <begin position="814"/>
        <end position="866"/>
    </location>
</feature>
<dbReference type="SMART" id="SM00192">
    <property type="entry name" value="LDLa"/>
    <property type="match status" value="13"/>
</dbReference>
<dbReference type="GO" id="GO:0005886">
    <property type="term" value="C:plasma membrane"/>
    <property type="evidence" value="ECO:0007669"/>
    <property type="project" value="TreeGrafter"/>
</dbReference>
<feature type="disulfide bond" evidence="9">
    <location>
        <begin position="448"/>
        <end position="463"/>
    </location>
</feature>
<feature type="disulfide bond" evidence="9">
    <location>
        <begin position="634"/>
        <end position="649"/>
    </location>
</feature>
<organism evidence="15 16">
    <name type="scientific">Tigriopus californicus</name>
    <name type="common">Marine copepod</name>
    <dbReference type="NCBI Taxonomy" id="6832"/>
    <lineage>
        <taxon>Eukaryota</taxon>
        <taxon>Metazoa</taxon>
        <taxon>Ecdysozoa</taxon>
        <taxon>Arthropoda</taxon>
        <taxon>Crustacea</taxon>
        <taxon>Multicrustacea</taxon>
        <taxon>Hexanauplia</taxon>
        <taxon>Copepoda</taxon>
        <taxon>Harpacticoida</taxon>
        <taxon>Harpacticidae</taxon>
        <taxon>Tigriopus</taxon>
    </lineage>
</organism>
<evidence type="ECO:0000256" key="11">
    <source>
        <dbReference type="SAM" id="SignalP"/>
    </source>
</evidence>
<feature type="disulfide bond" evidence="9">
    <location>
        <begin position="436"/>
        <end position="454"/>
    </location>
</feature>
<dbReference type="SUPFAM" id="SSF57362">
    <property type="entry name" value="BPTI-like"/>
    <property type="match status" value="1"/>
</dbReference>
<keyword evidence="16" id="KW-1185">Reference proteome</keyword>
<dbReference type="PROSITE" id="PS01209">
    <property type="entry name" value="LDLRA_1"/>
    <property type="match status" value="5"/>
</dbReference>
<dbReference type="SUPFAM" id="SSF100895">
    <property type="entry name" value="Kazal-type serine protease inhibitors"/>
    <property type="match status" value="1"/>
</dbReference>
<reference evidence="15 16" key="1">
    <citation type="journal article" date="2018" name="Nat. Ecol. Evol.">
        <title>Genomic signatures of mitonuclear coevolution across populations of Tigriopus californicus.</title>
        <authorList>
            <person name="Barreto F.S."/>
            <person name="Watson E.T."/>
            <person name="Lima T.G."/>
            <person name="Willett C.S."/>
            <person name="Edmands S."/>
            <person name="Li W."/>
            <person name="Burton R.S."/>
        </authorList>
    </citation>
    <scope>NUCLEOTIDE SEQUENCE [LARGE SCALE GENOMIC DNA]</scope>
    <source>
        <strain evidence="15 16">San Diego</strain>
    </source>
</reference>
<feature type="disulfide bond" evidence="9">
    <location>
        <begin position="622"/>
        <end position="640"/>
    </location>
</feature>
<dbReference type="InterPro" id="IPR023415">
    <property type="entry name" value="LDLR_class-A_CS"/>
</dbReference>
<dbReference type="InterPro" id="IPR002350">
    <property type="entry name" value="Kazal_dom"/>
</dbReference>
<dbReference type="Pfam" id="PF00057">
    <property type="entry name" value="Ldl_recept_a"/>
    <property type="match status" value="10"/>
</dbReference>
<feature type="disulfide bond" evidence="9">
    <location>
        <begin position="245"/>
        <end position="263"/>
    </location>
</feature>
<dbReference type="AlphaFoldDB" id="A0A553P8Q2"/>
<evidence type="ECO:0000259" key="14">
    <source>
        <dbReference type="PROSITE" id="PS51465"/>
    </source>
</evidence>
<dbReference type="CDD" id="cd00104">
    <property type="entry name" value="KAZAL_FS"/>
    <property type="match status" value="1"/>
</dbReference>
<comment type="subcellular location">
    <subcellularLocation>
        <location evidence="2">Endomembrane system</location>
    </subcellularLocation>
    <subcellularLocation>
        <location evidence="1">Membrane</location>
        <topology evidence="1">Single-pass membrane protein</topology>
    </subcellularLocation>
</comment>
<feature type="disulfide bond" evidence="9">
    <location>
        <begin position="985"/>
        <end position="1003"/>
    </location>
</feature>
<accession>A0A553P8Q2</accession>
<feature type="disulfide bond" evidence="9">
    <location>
        <begin position="889"/>
        <end position="907"/>
    </location>
</feature>
<feature type="disulfide bond" evidence="9">
    <location>
        <begin position="595"/>
        <end position="610"/>
    </location>
</feature>
<feature type="domain" description="Thioredoxin" evidence="13">
    <location>
        <begin position="285"/>
        <end position="417"/>
    </location>
</feature>
<feature type="disulfide bond" evidence="9">
    <location>
        <begin position="513"/>
        <end position="528"/>
    </location>
</feature>
<feature type="disulfide bond" evidence="9">
    <location>
        <begin position="997"/>
        <end position="1012"/>
    </location>
</feature>
<dbReference type="CDD" id="cd02961">
    <property type="entry name" value="PDI_a_family"/>
    <property type="match status" value="1"/>
</dbReference>
<dbReference type="Proteomes" id="UP000318571">
    <property type="component" value="Chromosome 3"/>
</dbReference>
<comment type="caution">
    <text evidence="9">Lacks conserved residue(s) required for the propagation of feature annotation.</text>
</comment>
<dbReference type="SMART" id="SM00280">
    <property type="entry name" value="KAZAL"/>
    <property type="match status" value="1"/>
</dbReference>
<keyword evidence="6" id="KW-0472">Membrane</keyword>